<keyword evidence="2" id="KW-1133">Transmembrane helix</keyword>
<evidence type="ECO:0000313" key="4">
    <source>
        <dbReference type="EMBL" id="QSX77492.1"/>
    </source>
</evidence>
<dbReference type="GO" id="GO:0005506">
    <property type="term" value="F:iron ion binding"/>
    <property type="evidence" value="ECO:0007669"/>
    <property type="project" value="InterPro"/>
</dbReference>
<accession>A0A974XX83</accession>
<feature type="transmembrane region" description="Helical" evidence="2">
    <location>
        <begin position="53"/>
        <end position="69"/>
    </location>
</feature>
<reference evidence="4 5" key="1">
    <citation type="submission" date="2021-03" db="EMBL/GenBank/DDBJ databases">
        <title>Lysobacter sp. nov. isolated from soil of gangwondo yeongwol, south Korea.</title>
        <authorList>
            <person name="Kim K.R."/>
            <person name="Kim K.H."/>
            <person name="Jeon C.O."/>
        </authorList>
    </citation>
    <scope>NUCLEOTIDE SEQUENCE [LARGE SCALE GENOMIC DNA]</scope>
    <source>
        <strain evidence="4 5">R19</strain>
    </source>
</reference>
<evidence type="ECO:0000256" key="1">
    <source>
        <dbReference type="SAM" id="MobiDB-lite"/>
    </source>
</evidence>
<feature type="domain" description="Fatty acid hydroxylase" evidence="3">
    <location>
        <begin position="58"/>
        <end position="211"/>
    </location>
</feature>
<feature type="transmembrane region" description="Helical" evidence="2">
    <location>
        <begin position="21"/>
        <end position="47"/>
    </location>
</feature>
<gene>
    <name evidence="4" type="ORF">I8J32_012095</name>
</gene>
<organism evidence="4 5">
    <name type="scientific">Agrilutibacter solisilvae</name>
    <dbReference type="NCBI Taxonomy" id="2763317"/>
    <lineage>
        <taxon>Bacteria</taxon>
        <taxon>Pseudomonadati</taxon>
        <taxon>Pseudomonadota</taxon>
        <taxon>Gammaproteobacteria</taxon>
        <taxon>Lysobacterales</taxon>
        <taxon>Lysobacteraceae</taxon>
        <taxon>Agrilutibacter</taxon>
    </lineage>
</organism>
<name>A0A974XX83_9GAMM</name>
<dbReference type="GO" id="GO:0016491">
    <property type="term" value="F:oxidoreductase activity"/>
    <property type="evidence" value="ECO:0007669"/>
    <property type="project" value="InterPro"/>
</dbReference>
<feature type="transmembrane region" description="Helical" evidence="2">
    <location>
        <begin position="111"/>
        <end position="137"/>
    </location>
</feature>
<evidence type="ECO:0000256" key="2">
    <source>
        <dbReference type="SAM" id="Phobius"/>
    </source>
</evidence>
<keyword evidence="5" id="KW-1185">Reference proteome</keyword>
<keyword evidence="2" id="KW-0472">Membrane</keyword>
<proteinExistence type="predicted"/>
<dbReference type="EMBL" id="CP071518">
    <property type="protein sequence ID" value="QSX77492.1"/>
    <property type="molecule type" value="Genomic_DNA"/>
</dbReference>
<sequence length="240" mass="27336">MKTIEYRHRYQHMYVAARYSGARHLISVAVIGLVVTGALLVYCVPLATTRDWLVVPTTLTLASFVEYWMHRGPMHHPTRGLRAVHERHGRRHHRYFAPDAMTFQNARDLHAVLFPPVLIIFFAAIATILGAVLALIWGAAAGGLFAATVIGYYLAYETLHLFYHLAERVPGRRWRWLAFLSRHHQLHHDPRDMLSCNFNLVFPIFDWLFGTLRTSAAMDPRTGERGRAGAIGQDSPDRVS</sequence>
<dbReference type="GO" id="GO:0008610">
    <property type="term" value="P:lipid biosynthetic process"/>
    <property type="evidence" value="ECO:0007669"/>
    <property type="project" value="InterPro"/>
</dbReference>
<dbReference type="AlphaFoldDB" id="A0A974XX83"/>
<dbReference type="InterPro" id="IPR006694">
    <property type="entry name" value="Fatty_acid_hydroxylase"/>
</dbReference>
<protein>
    <submittedName>
        <fullName evidence="4">Sterol desaturase family protein</fullName>
    </submittedName>
</protein>
<feature type="transmembrane region" description="Helical" evidence="2">
    <location>
        <begin position="143"/>
        <end position="166"/>
    </location>
</feature>
<dbReference type="RefSeq" id="WP_200612507.1">
    <property type="nucleotide sequence ID" value="NZ_CP071518.1"/>
</dbReference>
<evidence type="ECO:0000259" key="3">
    <source>
        <dbReference type="Pfam" id="PF04116"/>
    </source>
</evidence>
<keyword evidence="2" id="KW-0812">Transmembrane</keyword>
<feature type="region of interest" description="Disordered" evidence="1">
    <location>
        <begin position="220"/>
        <end position="240"/>
    </location>
</feature>
<dbReference type="Pfam" id="PF04116">
    <property type="entry name" value="FA_hydroxylase"/>
    <property type="match status" value="1"/>
</dbReference>
<dbReference type="KEGG" id="lsf:I8J32_012095"/>
<evidence type="ECO:0000313" key="5">
    <source>
        <dbReference type="Proteomes" id="UP000639274"/>
    </source>
</evidence>
<dbReference type="Proteomes" id="UP000639274">
    <property type="component" value="Chromosome"/>
</dbReference>